<name>A0A0A7I6N3_9BIFI</name>
<dbReference type="GO" id="GO:0016787">
    <property type="term" value="F:hydrolase activity"/>
    <property type="evidence" value="ECO:0007669"/>
    <property type="project" value="UniProtKB-KW"/>
</dbReference>
<keyword evidence="1" id="KW-1133">Transmembrane helix</keyword>
<dbReference type="PANTHER" id="PTHR43358:SF4">
    <property type="entry name" value="ALPHA_BETA HYDROLASE FOLD-1 DOMAIN-CONTAINING PROTEIN"/>
    <property type="match status" value="1"/>
</dbReference>
<organism evidence="2 3">
    <name type="scientific">Bifidobacterium catenulatum PV20-2</name>
    <dbReference type="NCBI Taxonomy" id="1447716"/>
    <lineage>
        <taxon>Bacteria</taxon>
        <taxon>Bacillati</taxon>
        <taxon>Actinomycetota</taxon>
        <taxon>Actinomycetes</taxon>
        <taxon>Bifidobacteriales</taxon>
        <taxon>Bifidobacteriaceae</taxon>
        <taxon>Bifidobacterium</taxon>
    </lineage>
</organism>
<dbReference type="Proteomes" id="UP000030625">
    <property type="component" value="Chromosome"/>
</dbReference>
<dbReference type="OrthoDB" id="9786110at2"/>
<sequence length="331" mass="36953">MKHDNDTIVRDICIATGAVTAACIASLATTAKYLFHFCIDTQWKRSVFHQSLIAPERIEKLQQGEAREAGEWFAQAKQPVTITSDDGLRLHGWLFDPDCTAPEPHLYAICMHGYTGVPEETAKWAHRYARMGFTVLVPSQRAQDLSEGRYVGMGWLERNDLLNWIDLIVSSDAGARILLYGGSMGAATVMMTTGDPRLPRNVVSAIVDSGYTSARMVFIDNLRHSSHLPKPLAAACVDSTGLFCKHYAGYDFSEATCLQSLRHTVIPMLFIHGEQDDIVSSRFLKINYEACSSIDREKLMVPGARHMEASVVDPELYWNTVNAFIKRTFES</sequence>
<dbReference type="SUPFAM" id="SSF53474">
    <property type="entry name" value="alpha/beta-Hydrolases"/>
    <property type="match status" value="1"/>
</dbReference>
<reference evidence="2 3" key="1">
    <citation type="journal article" date="2015" name="Genome Announc.">
        <title>Complete and Assembled Genome Sequence of Bifidobacterium kashiwanohense PV20-2, Isolated from the Feces of an Anemic Kenyan Infant.</title>
        <authorList>
            <person name="Vazquez-Gutierrez P."/>
            <person name="Lacroix C."/>
            <person name="Chassard C."/>
            <person name="Klumpp J."/>
            <person name="Jans C."/>
            <person name="Stevens M.J."/>
        </authorList>
    </citation>
    <scope>NUCLEOTIDE SEQUENCE [LARGE SCALE GENOMIC DNA]</scope>
    <source>
        <strain evidence="2 3">PV20-2</strain>
    </source>
</reference>
<dbReference type="AlphaFoldDB" id="A0A0A7I6N3"/>
<dbReference type="Gene3D" id="3.40.50.1820">
    <property type="entry name" value="alpha/beta hydrolase"/>
    <property type="match status" value="1"/>
</dbReference>
<keyword evidence="2" id="KW-0378">Hydrolase</keyword>
<dbReference type="PANTHER" id="PTHR43358">
    <property type="entry name" value="ALPHA/BETA-HYDROLASE"/>
    <property type="match status" value="1"/>
</dbReference>
<dbReference type="EMBL" id="CP007456">
    <property type="protein sequence ID" value="AIZ14444.1"/>
    <property type="molecule type" value="Genomic_DNA"/>
</dbReference>
<dbReference type="InterPro" id="IPR052920">
    <property type="entry name" value="DNA-binding_regulatory"/>
</dbReference>
<keyword evidence="1" id="KW-0472">Membrane</keyword>
<dbReference type="RefSeq" id="WP_039197973.1">
    <property type="nucleotide sequence ID" value="NZ_CP007456.1"/>
</dbReference>
<gene>
    <name evidence="2" type="ORF">AH68_04440</name>
</gene>
<dbReference type="STRING" id="1447716.AH68_04440"/>
<accession>A0A0A7I6N3</accession>
<dbReference type="InterPro" id="IPR029058">
    <property type="entry name" value="AB_hydrolase_fold"/>
</dbReference>
<evidence type="ECO:0000256" key="1">
    <source>
        <dbReference type="SAM" id="Phobius"/>
    </source>
</evidence>
<protein>
    <submittedName>
        <fullName evidence="2">Alpha/beta hydrolase</fullName>
    </submittedName>
</protein>
<evidence type="ECO:0000313" key="2">
    <source>
        <dbReference type="EMBL" id="AIZ14444.1"/>
    </source>
</evidence>
<dbReference type="PROSITE" id="PS51257">
    <property type="entry name" value="PROKAR_LIPOPROTEIN"/>
    <property type="match status" value="1"/>
</dbReference>
<dbReference type="KEGG" id="bka:AH68_04440"/>
<keyword evidence="1" id="KW-0812">Transmembrane</keyword>
<evidence type="ECO:0000313" key="3">
    <source>
        <dbReference type="Proteomes" id="UP000030625"/>
    </source>
</evidence>
<feature type="transmembrane region" description="Helical" evidence="1">
    <location>
        <begin position="12"/>
        <end position="35"/>
    </location>
</feature>
<proteinExistence type="predicted"/>
<dbReference type="HOGENOM" id="CLU_029375_6_3_11"/>